<dbReference type="GO" id="GO:0050650">
    <property type="term" value="P:chondroitin sulfate proteoglycan biosynthetic process"/>
    <property type="evidence" value="ECO:0007669"/>
    <property type="project" value="TreeGrafter"/>
</dbReference>
<dbReference type="GO" id="GO:0000139">
    <property type="term" value="C:Golgi membrane"/>
    <property type="evidence" value="ECO:0007669"/>
    <property type="project" value="UniProtKB-SubCell"/>
</dbReference>
<evidence type="ECO:0000256" key="2">
    <source>
        <dbReference type="ARBA" id="ARBA00007706"/>
    </source>
</evidence>
<dbReference type="Pfam" id="PF03360">
    <property type="entry name" value="Glyco_transf_43"/>
    <property type="match status" value="1"/>
</dbReference>
<evidence type="ECO:0000256" key="10">
    <source>
        <dbReference type="ARBA" id="ARBA00047979"/>
    </source>
</evidence>
<reference evidence="17" key="1">
    <citation type="submission" date="2017-02" db="UniProtKB">
        <authorList>
            <consortium name="WormBaseParasite"/>
        </authorList>
    </citation>
    <scope>IDENTIFICATION</scope>
</reference>
<keyword evidence="6 14" id="KW-0735">Signal-anchor</keyword>
<accession>A0A0N4Y2Q8</accession>
<feature type="active site" description="Proton donor/acceptor" evidence="11">
    <location>
        <position position="211"/>
    </location>
</feature>
<evidence type="ECO:0000256" key="3">
    <source>
        <dbReference type="ARBA" id="ARBA00012641"/>
    </source>
</evidence>
<dbReference type="GO" id="GO:0015018">
    <property type="term" value="F:galactosylgalactosylxylosylprotein 3-beta-glucuronosyltransferase activity"/>
    <property type="evidence" value="ECO:0007669"/>
    <property type="project" value="UniProtKB-UniRule"/>
</dbReference>
<dbReference type="PANTHER" id="PTHR10896">
    <property type="entry name" value="GALACTOSYLGALACTOSYLXYLOSYLPROTEIN 3-BETA-GLUCURONOSYLTRANSFERASE BETA-1,3-GLUCURONYLTRANSFERASE"/>
    <property type="match status" value="1"/>
</dbReference>
<keyword evidence="16" id="KW-1185">Reference proteome</keyword>
<evidence type="ECO:0000256" key="6">
    <source>
        <dbReference type="ARBA" id="ARBA00022968"/>
    </source>
</evidence>
<dbReference type="Gene3D" id="3.90.550.10">
    <property type="entry name" value="Spore Coat Polysaccharide Biosynthesis Protein SpsA, Chain A"/>
    <property type="match status" value="1"/>
</dbReference>
<dbReference type="InterPro" id="IPR005027">
    <property type="entry name" value="Glyco_trans_43"/>
</dbReference>
<feature type="binding site" evidence="12">
    <location>
        <position position="126"/>
    </location>
    <ligand>
        <name>Mn(2+)</name>
        <dbReference type="ChEBI" id="CHEBI:29035"/>
    </ligand>
</feature>
<comment type="similarity">
    <text evidence="2 14">Belongs to the glycosyltransferase 43 family.</text>
</comment>
<evidence type="ECO:0000256" key="9">
    <source>
        <dbReference type="ARBA" id="ARBA00023180"/>
    </source>
</evidence>
<dbReference type="STRING" id="27835.A0A0N4Y2Q8"/>
<evidence type="ECO:0000256" key="4">
    <source>
        <dbReference type="ARBA" id="ARBA00022679"/>
    </source>
</evidence>
<keyword evidence="8" id="KW-0472">Membrane</keyword>
<comment type="cofactor">
    <cofactor evidence="12 14">
        <name>Mn(2+)</name>
        <dbReference type="ChEBI" id="CHEBI:29035"/>
    </cofactor>
</comment>
<evidence type="ECO:0000256" key="13">
    <source>
        <dbReference type="PIRSR" id="PIRSR605027-4"/>
    </source>
</evidence>
<evidence type="ECO:0000256" key="1">
    <source>
        <dbReference type="ARBA" id="ARBA00004606"/>
    </source>
</evidence>
<name>A0A0N4Y2Q8_NIPBR</name>
<comment type="subcellular location">
    <subcellularLocation>
        <location evidence="14">Golgi apparatus membrane</location>
        <topology evidence="14">Single-pass type II membrane protein</topology>
    </subcellularLocation>
    <subcellularLocation>
        <location evidence="1">Membrane</location>
        <topology evidence="1">Single-pass type II membrane protein</topology>
    </subcellularLocation>
</comment>
<dbReference type="PANTHER" id="PTHR10896:SF30">
    <property type="entry name" value="GALACTOSYLGALACTOSYLXYLOSYLPROTEIN 3-BETA-GLUCURONOSYLTRANSFERASE"/>
    <property type="match status" value="1"/>
</dbReference>
<dbReference type="SUPFAM" id="SSF53448">
    <property type="entry name" value="Nucleotide-diphospho-sugar transferases"/>
    <property type="match status" value="1"/>
</dbReference>
<sequence>MASNVELSELVLWTYSSLEDQKFSTTHHCHYAYVHETRKARLSNTLRLVPHVYWIVVEDGNSTNPLVEGILNRTNHRFTYLSGITPKGYNHRGWYQRSLAITYLRKNAERITRYYRTAVVYFADDDNSYDTRVFTDYIRNVRKLGMWAVGLSGGRYVEYPVAVNGTVTFKAWTPKRTFAIDMAGFAVNLEYILASSAVFGKHCPRGYEAPETCFLEDLGFKRTDIEVFGDKNEVQLCS</sequence>
<evidence type="ECO:0000256" key="7">
    <source>
        <dbReference type="ARBA" id="ARBA00022989"/>
    </source>
</evidence>
<keyword evidence="4 14" id="KW-0808">Transferase</keyword>
<evidence type="ECO:0000256" key="14">
    <source>
        <dbReference type="RuleBase" id="RU363127"/>
    </source>
</evidence>
<protein>
    <recommendedName>
        <fullName evidence="3 14">Galactosylgalactosylxylosylprotein 3-beta-glucuronosyltransferase</fullName>
        <ecNumber evidence="3 14">2.4.1.135</ecNumber>
    </recommendedName>
</protein>
<evidence type="ECO:0000313" key="16">
    <source>
        <dbReference type="Proteomes" id="UP000271162"/>
    </source>
</evidence>
<dbReference type="GO" id="GO:0005975">
    <property type="term" value="P:carbohydrate metabolic process"/>
    <property type="evidence" value="ECO:0007669"/>
    <property type="project" value="TreeGrafter"/>
</dbReference>
<keyword evidence="12 14" id="KW-0464">Manganese</keyword>
<keyword evidence="9" id="KW-0325">Glycoprotein</keyword>
<dbReference type="InterPro" id="IPR029044">
    <property type="entry name" value="Nucleotide-diphossugar_trans"/>
</dbReference>
<dbReference type="GO" id="GO:0046872">
    <property type="term" value="F:metal ion binding"/>
    <property type="evidence" value="ECO:0007669"/>
    <property type="project" value="UniProtKB-KW"/>
</dbReference>
<keyword evidence="7" id="KW-1133">Transmembrane helix</keyword>
<dbReference type="Proteomes" id="UP000271162">
    <property type="component" value="Unassembled WGS sequence"/>
</dbReference>
<dbReference type="EC" id="2.4.1.135" evidence="3 14"/>
<reference evidence="15 16" key="2">
    <citation type="submission" date="2018-11" db="EMBL/GenBank/DDBJ databases">
        <authorList>
            <consortium name="Pathogen Informatics"/>
        </authorList>
    </citation>
    <scope>NUCLEOTIDE SEQUENCE [LARGE SCALE GENOMIC DNA]</scope>
</reference>
<proteinExistence type="inferred from homology"/>
<keyword evidence="5" id="KW-0812">Transmembrane</keyword>
<evidence type="ECO:0000313" key="15">
    <source>
        <dbReference type="EMBL" id="VDL73612.1"/>
    </source>
</evidence>
<dbReference type="EMBL" id="UYSL01020241">
    <property type="protein sequence ID" value="VDL73612.1"/>
    <property type="molecule type" value="Genomic_DNA"/>
</dbReference>
<evidence type="ECO:0000313" key="17">
    <source>
        <dbReference type="WBParaSite" id="NBR_0001002201-mRNA-1"/>
    </source>
</evidence>
<dbReference type="UniPathway" id="UPA00378"/>
<evidence type="ECO:0000256" key="5">
    <source>
        <dbReference type="ARBA" id="ARBA00022692"/>
    </source>
</evidence>
<keyword evidence="14" id="KW-0333">Golgi apparatus</keyword>
<organism evidence="17">
    <name type="scientific">Nippostrongylus brasiliensis</name>
    <name type="common">Rat hookworm</name>
    <dbReference type="NCBI Taxonomy" id="27835"/>
    <lineage>
        <taxon>Eukaryota</taxon>
        <taxon>Metazoa</taxon>
        <taxon>Ecdysozoa</taxon>
        <taxon>Nematoda</taxon>
        <taxon>Chromadorea</taxon>
        <taxon>Rhabditida</taxon>
        <taxon>Rhabditina</taxon>
        <taxon>Rhabditomorpha</taxon>
        <taxon>Strongyloidea</taxon>
        <taxon>Heligmosomidae</taxon>
        <taxon>Nippostrongylus</taxon>
    </lineage>
</organism>
<evidence type="ECO:0000256" key="8">
    <source>
        <dbReference type="ARBA" id="ARBA00023136"/>
    </source>
</evidence>
<keyword evidence="12 14" id="KW-0479">Metal-binding</keyword>
<dbReference type="WBParaSite" id="NBR_0001002201-mRNA-1">
    <property type="protein sequence ID" value="NBR_0001002201-mRNA-1"/>
    <property type="gene ID" value="NBR_0001002201"/>
</dbReference>
<comment type="pathway">
    <text evidence="14">Protein modification; protein glycosylation.</text>
</comment>
<comment type="catalytic activity">
    <reaction evidence="10 14">
        <text>3-O-(beta-D-galactosyl-(1-&gt;3)-beta-D-galactosyl-(1-&gt;4)-beta-D-xylosyl)-L-seryl-[protein] + UDP-alpha-D-glucuronate = 3-O-(beta-D-GlcA-(1-&gt;3)-beta-D-Gal-(1-&gt;3)-beta-D-Gal-(1-&gt;4)-beta-D-Xyl)-L-seryl-[protein] + UDP + H(+)</text>
        <dbReference type="Rhea" id="RHEA:24168"/>
        <dbReference type="Rhea" id="RHEA-COMP:12571"/>
        <dbReference type="Rhea" id="RHEA-COMP:12573"/>
        <dbReference type="ChEBI" id="CHEBI:15378"/>
        <dbReference type="ChEBI" id="CHEBI:58052"/>
        <dbReference type="ChEBI" id="CHEBI:58223"/>
        <dbReference type="ChEBI" id="CHEBI:132090"/>
        <dbReference type="ChEBI" id="CHEBI:132093"/>
        <dbReference type="EC" id="2.4.1.135"/>
    </reaction>
</comment>
<feature type="site" description="Interaction with galactose moiety of substrate glycoprotein" evidence="13">
    <location>
        <position position="158"/>
    </location>
</feature>
<evidence type="ECO:0000256" key="11">
    <source>
        <dbReference type="PIRSR" id="PIRSR605027-1"/>
    </source>
</evidence>
<evidence type="ECO:0000256" key="12">
    <source>
        <dbReference type="PIRSR" id="PIRSR605027-3"/>
    </source>
</evidence>
<dbReference type="OMA" id="KGWYQRT"/>
<dbReference type="AlphaFoldDB" id="A0A0N4Y2Q8"/>
<gene>
    <name evidence="15" type="ORF">NBR_LOCUS10023</name>
</gene>